<dbReference type="PROSITE" id="PS50097">
    <property type="entry name" value="BTB"/>
    <property type="match status" value="1"/>
</dbReference>
<name>A0ABY0HIM9_9PEZI</name>
<comment type="caution">
    <text evidence="2">The sequence shown here is derived from an EMBL/GenBank/DDBJ whole genome shotgun (WGS) entry which is preliminary data.</text>
</comment>
<organism evidence="2 3">
    <name type="scientific">Monosporascus cannonballus</name>
    <dbReference type="NCBI Taxonomy" id="155416"/>
    <lineage>
        <taxon>Eukaryota</taxon>
        <taxon>Fungi</taxon>
        <taxon>Dikarya</taxon>
        <taxon>Ascomycota</taxon>
        <taxon>Pezizomycotina</taxon>
        <taxon>Sordariomycetes</taxon>
        <taxon>Xylariomycetidae</taxon>
        <taxon>Xylariales</taxon>
        <taxon>Xylariales incertae sedis</taxon>
        <taxon>Monosporascus</taxon>
    </lineage>
</organism>
<evidence type="ECO:0000259" key="1">
    <source>
        <dbReference type="PROSITE" id="PS50097"/>
    </source>
</evidence>
<evidence type="ECO:0000313" key="2">
    <source>
        <dbReference type="EMBL" id="RYO94307.1"/>
    </source>
</evidence>
<proteinExistence type="predicted"/>
<dbReference type="EMBL" id="QJNS01000011">
    <property type="protein sequence ID" value="RYO94307.1"/>
    <property type="molecule type" value="Genomic_DNA"/>
</dbReference>
<dbReference type="Proteomes" id="UP000294003">
    <property type="component" value="Unassembled WGS sequence"/>
</dbReference>
<dbReference type="SUPFAM" id="SSF54695">
    <property type="entry name" value="POZ domain"/>
    <property type="match status" value="1"/>
</dbReference>
<dbReference type="Gene3D" id="3.30.710.10">
    <property type="entry name" value="Potassium Channel Kv1.1, Chain A"/>
    <property type="match status" value="1"/>
</dbReference>
<gene>
    <name evidence="2" type="ORF">DL762_000631</name>
</gene>
<feature type="domain" description="BTB" evidence="1">
    <location>
        <begin position="21"/>
        <end position="82"/>
    </location>
</feature>
<keyword evidence="3" id="KW-1185">Reference proteome</keyword>
<dbReference type="CDD" id="cd18186">
    <property type="entry name" value="BTB_POZ_ZBTB_KLHL-like"/>
    <property type="match status" value="1"/>
</dbReference>
<protein>
    <recommendedName>
        <fullName evidence="1">BTB domain-containing protein</fullName>
    </recommendedName>
</protein>
<dbReference type="SMART" id="SM00225">
    <property type="entry name" value="BTB"/>
    <property type="match status" value="1"/>
</dbReference>
<dbReference type="InterPro" id="IPR011333">
    <property type="entry name" value="SKP1/BTB/POZ_sf"/>
</dbReference>
<dbReference type="PANTHER" id="PTHR47843">
    <property type="entry name" value="BTB DOMAIN-CONTAINING PROTEIN-RELATED"/>
    <property type="match status" value="1"/>
</dbReference>
<accession>A0ABY0HIM9</accession>
<dbReference type="PANTHER" id="PTHR47843:SF5">
    <property type="entry name" value="BTB_POZ DOMAIN PROTEIN"/>
    <property type="match status" value="1"/>
</dbReference>
<sequence length="285" mass="32684">MEATQERLNGDEELLKTGFFSDVKVICGHETWDLHKNILCTRSTFFKKALTETGRVELHEQDPTEVGWVITFIYTSEASPDLTSLLEDQNTMADTCVRLLTIGDYFGLDGLGDMVARVLYANHMAAAKKVQRTQDPTRISDEFVNGFFQTAATAYACCPSSFASLRESFAKFFELSRFLVLKDQRFRAQLRKIPELSHDVLMLLVKHEYEGDDRCMVLFDRPPRCNGCRREGVKFFPLTWVERGEDITLDRITNRWDGIGPEGYCEQCARVFEEVPDAFPAIEDW</sequence>
<evidence type="ECO:0000313" key="3">
    <source>
        <dbReference type="Proteomes" id="UP000294003"/>
    </source>
</evidence>
<dbReference type="InterPro" id="IPR000210">
    <property type="entry name" value="BTB/POZ_dom"/>
</dbReference>
<reference evidence="2 3" key="1">
    <citation type="submission" date="2018-06" db="EMBL/GenBank/DDBJ databases">
        <title>Complete Genomes of Monosporascus.</title>
        <authorList>
            <person name="Robinson A.J."/>
            <person name="Natvig D.O."/>
        </authorList>
    </citation>
    <scope>NUCLEOTIDE SEQUENCE [LARGE SCALE GENOMIC DNA]</scope>
    <source>
        <strain evidence="2 3">CBS 609.92</strain>
    </source>
</reference>
<dbReference type="Pfam" id="PF00651">
    <property type="entry name" value="BTB"/>
    <property type="match status" value="1"/>
</dbReference>